<keyword evidence="6" id="KW-0464">Manganese</keyword>
<evidence type="ECO:0000256" key="7">
    <source>
        <dbReference type="RuleBase" id="RU003476"/>
    </source>
</evidence>
<evidence type="ECO:0000256" key="1">
    <source>
        <dbReference type="ARBA" id="ARBA00001936"/>
    </source>
</evidence>
<dbReference type="InterPro" id="IPR045121">
    <property type="entry name" value="CoAse"/>
</dbReference>
<dbReference type="InterPro" id="IPR020084">
    <property type="entry name" value="NUDIX_hydrolase_CS"/>
</dbReference>
<feature type="domain" description="Nudix hydrolase" evidence="8">
    <location>
        <begin position="33"/>
        <end position="166"/>
    </location>
</feature>
<evidence type="ECO:0000259" key="8">
    <source>
        <dbReference type="PROSITE" id="PS51462"/>
    </source>
</evidence>
<proteinExistence type="inferred from homology"/>
<gene>
    <name evidence="9" type="ORF">AMYX_33570</name>
</gene>
<organism evidence="9 10">
    <name type="scientific">Anaeromyxobacter diazotrophicus</name>
    <dbReference type="NCBI Taxonomy" id="2590199"/>
    <lineage>
        <taxon>Bacteria</taxon>
        <taxon>Pseudomonadati</taxon>
        <taxon>Myxococcota</taxon>
        <taxon>Myxococcia</taxon>
        <taxon>Myxococcales</taxon>
        <taxon>Cystobacterineae</taxon>
        <taxon>Anaeromyxobacteraceae</taxon>
        <taxon>Anaeromyxobacter</taxon>
    </lineage>
</organism>
<dbReference type="Proteomes" id="UP000503640">
    <property type="component" value="Unassembled WGS sequence"/>
</dbReference>
<keyword evidence="10" id="KW-1185">Reference proteome</keyword>
<dbReference type="Gene3D" id="3.90.79.10">
    <property type="entry name" value="Nucleoside Triphosphate Pyrophosphohydrolase"/>
    <property type="match status" value="1"/>
</dbReference>
<evidence type="ECO:0000256" key="3">
    <source>
        <dbReference type="ARBA" id="ARBA00022723"/>
    </source>
</evidence>
<dbReference type="CDD" id="cd03426">
    <property type="entry name" value="NUDIX_CoAse_Nudt7"/>
    <property type="match status" value="1"/>
</dbReference>
<evidence type="ECO:0000256" key="6">
    <source>
        <dbReference type="ARBA" id="ARBA00023211"/>
    </source>
</evidence>
<keyword evidence="5" id="KW-0460">Magnesium</keyword>
<dbReference type="GO" id="GO:0046872">
    <property type="term" value="F:metal ion binding"/>
    <property type="evidence" value="ECO:0007669"/>
    <property type="project" value="UniProtKB-KW"/>
</dbReference>
<dbReference type="PANTHER" id="PTHR12992">
    <property type="entry name" value="NUDIX HYDROLASE"/>
    <property type="match status" value="1"/>
</dbReference>
<accession>A0A7I9VQB9</accession>
<dbReference type="PROSITE" id="PS00893">
    <property type="entry name" value="NUDIX_BOX"/>
    <property type="match status" value="1"/>
</dbReference>
<dbReference type="InterPro" id="IPR015797">
    <property type="entry name" value="NUDIX_hydrolase-like_dom_sf"/>
</dbReference>
<evidence type="ECO:0000256" key="5">
    <source>
        <dbReference type="ARBA" id="ARBA00022842"/>
    </source>
</evidence>
<name>A0A7I9VQB9_9BACT</name>
<dbReference type="PROSITE" id="PS51462">
    <property type="entry name" value="NUDIX"/>
    <property type="match status" value="1"/>
</dbReference>
<dbReference type="PRINTS" id="PR00502">
    <property type="entry name" value="NUDIXFAMILY"/>
</dbReference>
<comment type="similarity">
    <text evidence="7">Belongs to the Nudix hydrolase family.</text>
</comment>
<protein>
    <submittedName>
        <fullName evidence="9">Coenzyme A pyrophosphatase</fullName>
    </submittedName>
</protein>
<evidence type="ECO:0000256" key="2">
    <source>
        <dbReference type="ARBA" id="ARBA00001946"/>
    </source>
</evidence>
<dbReference type="AlphaFoldDB" id="A0A7I9VQB9"/>
<dbReference type="InterPro" id="IPR000086">
    <property type="entry name" value="NUDIX_hydrolase_dom"/>
</dbReference>
<dbReference type="Pfam" id="PF00293">
    <property type="entry name" value="NUDIX"/>
    <property type="match status" value="1"/>
</dbReference>
<dbReference type="SUPFAM" id="SSF55811">
    <property type="entry name" value="Nudix"/>
    <property type="match status" value="1"/>
</dbReference>
<comment type="caution">
    <text evidence="9">The sequence shown here is derived from an EMBL/GenBank/DDBJ whole genome shotgun (WGS) entry which is preliminary data.</text>
</comment>
<dbReference type="GO" id="GO:0010945">
    <property type="term" value="F:coenzyme A diphosphatase activity"/>
    <property type="evidence" value="ECO:0007669"/>
    <property type="project" value="InterPro"/>
</dbReference>
<dbReference type="InterPro" id="IPR020476">
    <property type="entry name" value="Nudix_hydrolase"/>
</dbReference>
<evidence type="ECO:0000313" key="10">
    <source>
        <dbReference type="Proteomes" id="UP000503640"/>
    </source>
</evidence>
<keyword evidence="3" id="KW-0479">Metal-binding</keyword>
<sequence>MTLGGLRAVLEGHVPGAFPFDRLRPEHLPDGGLARAAVLVPLFEHEGEPHVLLTVRPGHLKRHPGQVSFPGGRIEEGEEPRSAALREAEEEIGLEPARVEVLGQLDETLVLVSGFRLTPWVGLVPYPYPYVARPGEVEAIVYVPLSALARPGVHRTEHREAYGERHLVHYYDLPGLTIWGATARVLDELLGLWSGR</sequence>
<keyword evidence="4 7" id="KW-0378">Hydrolase</keyword>
<evidence type="ECO:0000256" key="4">
    <source>
        <dbReference type="ARBA" id="ARBA00022801"/>
    </source>
</evidence>
<reference evidence="10" key="1">
    <citation type="journal article" date="2020" name="Appl. Environ. Microbiol.">
        <title>Diazotrophic Anaeromyxobacter Isolates from Soils.</title>
        <authorList>
            <person name="Masuda Y."/>
            <person name="Yamanaka H."/>
            <person name="Xu Z.X."/>
            <person name="Shiratori Y."/>
            <person name="Aono T."/>
            <person name="Amachi S."/>
            <person name="Senoo K."/>
            <person name="Itoh H."/>
        </authorList>
    </citation>
    <scope>NUCLEOTIDE SEQUENCE [LARGE SCALE GENOMIC DNA]</scope>
    <source>
        <strain evidence="10">R267</strain>
    </source>
</reference>
<evidence type="ECO:0000313" key="9">
    <source>
        <dbReference type="EMBL" id="GEJ58616.1"/>
    </source>
</evidence>
<dbReference type="RefSeq" id="WP_176067336.1">
    <property type="nucleotide sequence ID" value="NZ_BJTG01000008.1"/>
</dbReference>
<dbReference type="EMBL" id="BJTG01000008">
    <property type="protein sequence ID" value="GEJ58616.1"/>
    <property type="molecule type" value="Genomic_DNA"/>
</dbReference>
<comment type="cofactor">
    <cofactor evidence="1">
        <name>Mn(2+)</name>
        <dbReference type="ChEBI" id="CHEBI:29035"/>
    </cofactor>
</comment>
<comment type="cofactor">
    <cofactor evidence="2">
        <name>Mg(2+)</name>
        <dbReference type="ChEBI" id="CHEBI:18420"/>
    </cofactor>
</comment>
<dbReference type="PANTHER" id="PTHR12992:SF11">
    <property type="entry name" value="MITOCHONDRIAL COENZYME A DIPHOSPHATASE NUDT8"/>
    <property type="match status" value="1"/>
</dbReference>